<keyword evidence="1" id="KW-1133">Transmembrane helix</keyword>
<dbReference type="Pfam" id="PF18923">
    <property type="entry name" value="DUF5673"/>
    <property type="match status" value="1"/>
</dbReference>
<name>A0A1F7YZS7_9BACT</name>
<evidence type="ECO:0000259" key="2">
    <source>
        <dbReference type="Pfam" id="PF18923"/>
    </source>
</evidence>
<proteinExistence type="predicted"/>
<evidence type="ECO:0000313" key="4">
    <source>
        <dbReference type="Proteomes" id="UP000178870"/>
    </source>
</evidence>
<feature type="transmembrane region" description="Helical" evidence="1">
    <location>
        <begin position="42"/>
        <end position="60"/>
    </location>
</feature>
<dbReference type="InterPro" id="IPR043730">
    <property type="entry name" value="DUF5673"/>
</dbReference>
<feature type="domain" description="DUF5673" evidence="2">
    <location>
        <begin position="90"/>
        <end position="153"/>
    </location>
</feature>
<protein>
    <recommendedName>
        <fullName evidence="2">DUF5673 domain-containing protein</fullName>
    </recommendedName>
</protein>
<organism evidence="3 4">
    <name type="scientific">Candidatus Woesebacteria bacterium RIFCSPHIGHO2_01_FULL_44_21</name>
    <dbReference type="NCBI Taxonomy" id="1802503"/>
    <lineage>
        <taxon>Bacteria</taxon>
        <taxon>Candidatus Woeseibacteriota</taxon>
    </lineage>
</organism>
<accession>A0A1F7YZS7</accession>
<sequence length="176" mass="19889">MAAQDSTLKDKGEVGVHDAVAEKDIFAWAAQARPFKRKTREFYITAASVAVLFGLILFLIDGIMPVLLIVGFGFLFYVLHNVEPEKVEYRITNYGLRIGSSLTPWENTGRFWFSERLGSDVIVLETGGLIGRIELVYDKKDKEKLEKVLKKYLLNEEASPTFLDKSANWVAGKIQQ</sequence>
<dbReference type="EMBL" id="MGGP01000013">
    <property type="protein sequence ID" value="OGM32694.1"/>
    <property type="molecule type" value="Genomic_DNA"/>
</dbReference>
<feature type="transmembrane region" description="Helical" evidence="1">
    <location>
        <begin position="66"/>
        <end position="82"/>
    </location>
</feature>
<keyword evidence="1" id="KW-0472">Membrane</keyword>
<dbReference type="Proteomes" id="UP000178870">
    <property type="component" value="Unassembled WGS sequence"/>
</dbReference>
<dbReference type="AlphaFoldDB" id="A0A1F7YZS7"/>
<evidence type="ECO:0000313" key="3">
    <source>
        <dbReference type="EMBL" id="OGM32694.1"/>
    </source>
</evidence>
<reference evidence="3 4" key="1">
    <citation type="journal article" date="2016" name="Nat. Commun.">
        <title>Thousands of microbial genomes shed light on interconnected biogeochemical processes in an aquifer system.</title>
        <authorList>
            <person name="Anantharaman K."/>
            <person name="Brown C.T."/>
            <person name="Hug L.A."/>
            <person name="Sharon I."/>
            <person name="Castelle C.J."/>
            <person name="Probst A.J."/>
            <person name="Thomas B.C."/>
            <person name="Singh A."/>
            <person name="Wilkins M.J."/>
            <person name="Karaoz U."/>
            <person name="Brodie E.L."/>
            <person name="Williams K.H."/>
            <person name="Hubbard S.S."/>
            <person name="Banfield J.F."/>
        </authorList>
    </citation>
    <scope>NUCLEOTIDE SEQUENCE [LARGE SCALE GENOMIC DNA]</scope>
</reference>
<comment type="caution">
    <text evidence="3">The sequence shown here is derived from an EMBL/GenBank/DDBJ whole genome shotgun (WGS) entry which is preliminary data.</text>
</comment>
<keyword evidence="1" id="KW-0812">Transmembrane</keyword>
<gene>
    <name evidence="3" type="ORF">A2803_01400</name>
</gene>
<evidence type="ECO:0000256" key="1">
    <source>
        <dbReference type="SAM" id="Phobius"/>
    </source>
</evidence>